<sequence length="202" mass="22815">MALLNGFKETETEQQYRRGEIYYINNASKEHVGSEMKKDRPAVIVSCDANNKHSDVLEVVFLTSAPKKDLPTHVTIRSTGRKSEALCEQPTPVSVERINNFVGKASEKEMEQIDIALLIGLGIKLAGAENQSGGASRKSEQQIQSSVKDRSKEESEKMAEENQMLREELKKQQESTIRSEAECSAYKAMHEQLLKKLMERRE</sequence>
<dbReference type="Gene3D" id="2.30.30.110">
    <property type="match status" value="1"/>
</dbReference>
<dbReference type="Pfam" id="PF02452">
    <property type="entry name" value="PemK_toxin"/>
    <property type="match status" value="1"/>
</dbReference>
<organism evidence="4 5">
    <name type="scientific">Mediterraneibacter gnavus (strain ATCC 29149 / DSM 114966 / JCM 6515 / VPI C7-9)</name>
    <name type="common">Ruminococcus gnavus</name>
    <dbReference type="NCBI Taxonomy" id="411470"/>
    <lineage>
        <taxon>Bacteria</taxon>
        <taxon>Bacillati</taxon>
        <taxon>Bacillota</taxon>
        <taxon>Clostridia</taxon>
        <taxon>Lachnospirales</taxon>
        <taxon>Lachnospiraceae</taxon>
        <taxon>Mediterraneibacter</taxon>
    </lineage>
</organism>
<reference evidence="4 5" key="1">
    <citation type="submission" date="2007-04" db="EMBL/GenBank/DDBJ databases">
        <authorList>
            <person name="Fulton L."/>
            <person name="Clifton S."/>
            <person name="Fulton B."/>
            <person name="Xu J."/>
            <person name="Minx P."/>
            <person name="Pepin K.H."/>
            <person name="Johnson M."/>
            <person name="Thiruvilangam P."/>
            <person name="Bhonagiri V."/>
            <person name="Nash W.E."/>
            <person name="Mardis E.R."/>
            <person name="Wilson R.K."/>
        </authorList>
    </citation>
    <scope>NUCLEOTIDE SEQUENCE [LARGE SCALE GENOMIC DNA]</scope>
    <source>
        <strain evidence="4 5">ATCC 29149</strain>
    </source>
</reference>
<dbReference type="PANTHER" id="PTHR33988">
    <property type="entry name" value="ENDORIBONUCLEASE MAZF-RELATED"/>
    <property type="match status" value="1"/>
</dbReference>
<reference evidence="4 5" key="2">
    <citation type="submission" date="2007-06" db="EMBL/GenBank/DDBJ databases">
        <title>Draft genome sequence of Ruminococcus gnavus (ATCC 29149).</title>
        <authorList>
            <person name="Sudarsanam P."/>
            <person name="Ley R."/>
            <person name="Guruge J."/>
            <person name="Turnbaugh P.J."/>
            <person name="Mahowald M."/>
            <person name="Liep D."/>
            <person name="Gordon J."/>
        </authorList>
    </citation>
    <scope>NUCLEOTIDE SEQUENCE [LARGE SCALE GENOMIC DNA]</scope>
    <source>
        <strain evidence="4 5">ATCC 29149</strain>
    </source>
</reference>
<protein>
    <submittedName>
        <fullName evidence="4">PemK-like protein</fullName>
    </submittedName>
</protein>
<dbReference type="GeneID" id="57433388"/>
<feature type="region of interest" description="Disordered" evidence="3">
    <location>
        <begin position="129"/>
        <end position="179"/>
    </location>
</feature>
<dbReference type="RefSeq" id="WP_004840200.1">
    <property type="nucleotide sequence ID" value="NZ_AAYG02000002.1"/>
</dbReference>
<dbReference type="GO" id="GO:0016075">
    <property type="term" value="P:rRNA catabolic process"/>
    <property type="evidence" value="ECO:0007669"/>
    <property type="project" value="TreeGrafter"/>
</dbReference>
<dbReference type="AlphaFoldDB" id="A7AY51"/>
<evidence type="ECO:0000313" key="5">
    <source>
        <dbReference type="Proteomes" id="UP000004410"/>
    </source>
</evidence>
<evidence type="ECO:0000256" key="1">
    <source>
        <dbReference type="ARBA" id="ARBA00007521"/>
    </source>
</evidence>
<dbReference type="EMBL" id="AAYG02000002">
    <property type="protein sequence ID" value="EDN79448.1"/>
    <property type="molecule type" value="Genomic_DNA"/>
</dbReference>
<dbReference type="eggNOG" id="COG2337">
    <property type="taxonomic scope" value="Bacteria"/>
</dbReference>
<dbReference type="GO" id="GO:0006402">
    <property type="term" value="P:mRNA catabolic process"/>
    <property type="evidence" value="ECO:0007669"/>
    <property type="project" value="TreeGrafter"/>
</dbReference>
<evidence type="ECO:0000256" key="2">
    <source>
        <dbReference type="ARBA" id="ARBA00022649"/>
    </source>
</evidence>
<dbReference type="PaxDb" id="411470-RUMGNA_00216"/>
<accession>A7AY51</accession>
<evidence type="ECO:0000256" key="3">
    <source>
        <dbReference type="SAM" id="MobiDB-lite"/>
    </source>
</evidence>
<proteinExistence type="inferred from homology"/>
<evidence type="ECO:0000313" key="4">
    <source>
        <dbReference type="EMBL" id="EDN79448.1"/>
    </source>
</evidence>
<dbReference type="GO" id="GO:0004521">
    <property type="term" value="F:RNA endonuclease activity"/>
    <property type="evidence" value="ECO:0007669"/>
    <property type="project" value="TreeGrafter"/>
</dbReference>
<name>A7AY51_MEDG7</name>
<dbReference type="GO" id="GO:0003677">
    <property type="term" value="F:DNA binding"/>
    <property type="evidence" value="ECO:0007669"/>
    <property type="project" value="InterPro"/>
</dbReference>
<dbReference type="InterPro" id="IPR003477">
    <property type="entry name" value="PemK-like"/>
</dbReference>
<dbReference type="InterPro" id="IPR011067">
    <property type="entry name" value="Plasmid_toxin/cell-grow_inhib"/>
</dbReference>
<keyword evidence="2" id="KW-1277">Toxin-antitoxin system</keyword>
<dbReference type="PANTHER" id="PTHR33988:SF2">
    <property type="entry name" value="ENDORIBONUCLEASE MAZF"/>
    <property type="match status" value="1"/>
</dbReference>
<gene>
    <name evidence="4" type="ORF">RUMGNA_00216</name>
</gene>
<dbReference type="Proteomes" id="UP000004410">
    <property type="component" value="Unassembled WGS sequence"/>
</dbReference>
<feature type="compositionally biased region" description="Basic and acidic residues" evidence="3">
    <location>
        <begin position="147"/>
        <end position="179"/>
    </location>
</feature>
<dbReference type="SUPFAM" id="SSF50118">
    <property type="entry name" value="Cell growth inhibitor/plasmid maintenance toxic component"/>
    <property type="match status" value="1"/>
</dbReference>
<comment type="caution">
    <text evidence="4">The sequence shown here is derived from an EMBL/GenBank/DDBJ whole genome shotgun (WGS) entry which is preliminary data.</text>
</comment>
<comment type="similarity">
    <text evidence="1">Belongs to the PemK/MazF family.</text>
</comment>